<dbReference type="Gene3D" id="3.40.30.10">
    <property type="entry name" value="Glutaredoxin"/>
    <property type="match status" value="1"/>
</dbReference>
<dbReference type="EC" id="5.99.1.4" evidence="1"/>
<dbReference type="InterPro" id="IPR001853">
    <property type="entry name" value="DSBA-like_thioredoxin_dom"/>
</dbReference>
<feature type="domain" description="DSBA-like thioredoxin" evidence="2">
    <location>
        <begin position="11"/>
        <end position="200"/>
    </location>
</feature>
<accession>A0ABT5RVL0</accession>
<comment type="caution">
    <text evidence="3">The sequence shown here is derived from an EMBL/GenBank/DDBJ whole genome shotgun (WGS) entry which is preliminary data.</text>
</comment>
<dbReference type="PANTHER" id="PTHR42943">
    <property type="entry name" value="GLUTATHIONE S-TRANSFERASE KAPPA"/>
    <property type="match status" value="1"/>
</dbReference>
<evidence type="ECO:0000313" key="4">
    <source>
        <dbReference type="Proteomes" id="UP001148932"/>
    </source>
</evidence>
<dbReference type="GO" id="GO:0016853">
    <property type="term" value="F:isomerase activity"/>
    <property type="evidence" value="ECO:0007669"/>
    <property type="project" value="UniProtKB-KW"/>
</dbReference>
<evidence type="ECO:0000259" key="2">
    <source>
        <dbReference type="Pfam" id="PF01323"/>
    </source>
</evidence>
<reference evidence="3" key="1">
    <citation type="submission" date="2022-10" db="EMBL/GenBank/DDBJ databases">
        <title>Description of microaerobic benzene degrading bacteria.</title>
        <authorList>
            <person name="Bedics A."/>
            <person name="Tancsics A."/>
            <person name="Banerjee S."/>
        </authorList>
    </citation>
    <scope>NUCLEOTIDE SEQUENCE</scope>
    <source>
        <strain evidence="3">D2M1</strain>
    </source>
</reference>
<dbReference type="EMBL" id="JAPCKI010000004">
    <property type="protein sequence ID" value="MDD2177740.1"/>
    <property type="molecule type" value="Genomic_DNA"/>
</dbReference>
<dbReference type="SUPFAM" id="SSF52833">
    <property type="entry name" value="Thioredoxin-like"/>
    <property type="match status" value="1"/>
</dbReference>
<organism evidence="3 4">
    <name type="scientific">Acidovorax benzenivorans</name>
    <dbReference type="NCBI Taxonomy" id="2987520"/>
    <lineage>
        <taxon>Bacteria</taxon>
        <taxon>Pseudomonadati</taxon>
        <taxon>Pseudomonadota</taxon>
        <taxon>Betaproteobacteria</taxon>
        <taxon>Burkholderiales</taxon>
        <taxon>Comamonadaceae</taxon>
        <taxon>Acidovorax</taxon>
    </lineage>
</organism>
<dbReference type="PANTHER" id="PTHR42943:SF2">
    <property type="entry name" value="GLUTATHIONE S-TRANSFERASE KAPPA 1"/>
    <property type="match status" value="1"/>
</dbReference>
<keyword evidence="1 3" id="KW-0413">Isomerase</keyword>
<proteinExistence type="inferred from homology"/>
<name>A0ABT5RVL0_9BURK</name>
<dbReference type="Pfam" id="PF01323">
    <property type="entry name" value="DSBA"/>
    <property type="match status" value="1"/>
</dbReference>
<dbReference type="InterPro" id="IPR051924">
    <property type="entry name" value="GST_Kappa/NadH"/>
</dbReference>
<dbReference type="CDD" id="cd03022">
    <property type="entry name" value="DsbA_HCCA_Iso"/>
    <property type="match status" value="1"/>
</dbReference>
<keyword evidence="4" id="KW-1185">Reference proteome</keyword>
<dbReference type="RefSeq" id="WP_274109695.1">
    <property type="nucleotide sequence ID" value="NZ_JAPCKI010000004.1"/>
</dbReference>
<evidence type="ECO:0000256" key="1">
    <source>
        <dbReference type="PIRNR" id="PIRNR006386"/>
    </source>
</evidence>
<dbReference type="InterPro" id="IPR044087">
    <property type="entry name" value="NahD-like"/>
</dbReference>
<dbReference type="InterPro" id="IPR036249">
    <property type="entry name" value="Thioredoxin-like_sf"/>
</dbReference>
<protein>
    <recommendedName>
        <fullName evidence="1">2-hydroxychromene-2-carboxylate isomerase</fullName>
        <ecNumber evidence="1">5.99.1.4</ecNumber>
    </recommendedName>
</protein>
<dbReference type="Proteomes" id="UP001148932">
    <property type="component" value="Unassembled WGS sequence"/>
</dbReference>
<comment type="similarity">
    <text evidence="1">Belongs to the GST superfamily. NadH family.</text>
</comment>
<comment type="catalytic activity">
    <reaction evidence="1">
        <text>2-hydroxychromene-2-carboxylate = (3E)-4-(2-hydroxyphenyl)-2-oxobut-3-enoate</text>
        <dbReference type="Rhea" id="RHEA:27401"/>
        <dbReference type="ChEBI" id="CHEBI:59350"/>
        <dbReference type="ChEBI" id="CHEBI:59353"/>
        <dbReference type="EC" id="5.99.1.4"/>
    </reaction>
</comment>
<sequence length="206" mass="23567">MPHSIESKQAQVRFYFDFLSPYAYLAHHHLVDLSASHGWHIDYCSIDLGRAKKAIGNVGPANRDMPVKLTYLKKDLYRWAALYGVALAFPPNYNSSRLNVGLYYGRCQGREADYVRTAFGLVWGHGKAPDDPQTLETVARQMQWDPDDFARFTQSESGLQAYNDSTEEAVARQVFGVPTMVVGAEMWWGNDRLFFLEKYLNQETQK</sequence>
<dbReference type="PIRSF" id="PIRSF006386">
    <property type="entry name" value="HCCAis_GSTk"/>
    <property type="match status" value="1"/>
</dbReference>
<gene>
    <name evidence="3" type="ORF">OIN59_09860</name>
</gene>
<dbReference type="InterPro" id="IPR014440">
    <property type="entry name" value="HCCAis_GSTk"/>
</dbReference>
<evidence type="ECO:0000313" key="3">
    <source>
        <dbReference type="EMBL" id="MDD2177740.1"/>
    </source>
</evidence>